<name>A0ABT3TC21_9GAMM</name>
<evidence type="ECO:0000256" key="2">
    <source>
        <dbReference type="SAM" id="SignalP"/>
    </source>
</evidence>
<feature type="coiled-coil region" evidence="1">
    <location>
        <begin position="209"/>
        <end position="243"/>
    </location>
</feature>
<sequence length="385" mass="42963">MPTPSRLCSLAGAALLALALLNPPALADEESDAREKLGQLEQAIEQLNVQLQQDLRTRGSLQDALQVSERSIARLQSDIQRTRSELKQTTNRLAALQLQRGDLEIARGEQEQLIRRELKTAYQMGRQGQLKILLNQEQPDTLARNMAYYEYFYRARKEHIASYLETIERINQLEPEIASTAERLAATQKMLDQQRGDLLLGQRQREQDLASLNAGIQSKDAQLQKLNADRSQLEQLLEVIEAAVADLDTPASYQGFAELKGQLIWPITGKPQNRFGSSRSGSLRWQGLMIPAPEGSPVSAIHYGRVVFADWFRGSGLLLIIDHGDGYMSLYAHNQTLLRDVGEWVAPGAEIATVGNSGGRQQAALYFEIRQQGKPTNPGPWLRDG</sequence>
<keyword evidence="2" id="KW-0732">Signal</keyword>
<dbReference type="CDD" id="cd12797">
    <property type="entry name" value="M23_peptidase"/>
    <property type="match status" value="1"/>
</dbReference>
<protein>
    <submittedName>
        <fullName evidence="4">ATPase</fullName>
    </submittedName>
</protein>
<dbReference type="EMBL" id="SHNN01000001">
    <property type="protein sequence ID" value="MCX2979836.1"/>
    <property type="molecule type" value="Genomic_DNA"/>
</dbReference>
<evidence type="ECO:0000313" key="4">
    <source>
        <dbReference type="EMBL" id="MCX2979836.1"/>
    </source>
</evidence>
<accession>A0ABT3TC21</accession>
<reference evidence="4" key="1">
    <citation type="submission" date="2019-02" db="EMBL/GenBank/DDBJ databases">
        <authorList>
            <person name="Li S.-H."/>
        </authorList>
    </citation>
    <scope>NUCLEOTIDE SEQUENCE</scope>
    <source>
        <strain evidence="4">IMCC14734</strain>
    </source>
</reference>
<dbReference type="PANTHER" id="PTHR21666">
    <property type="entry name" value="PEPTIDASE-RELATED"/>
    <property type="match status" value="1"/>
</dbReference>
<keyword evidence="1" id="KW-0175">Coiled coil</keyword>
<dbReference type="InterPro" id="IPR050570">
    <property type="entry name" value="Cell_wall_metabolism_enzyme"/>
</dbReference>
<organism evidence="4 5">
    <name type="scientific">Candidatus Litorirhabdus singularis</name>
    <dbReference type="NCBI Taxonomy" id="2518993"/>
    <lineage>
        <taxon>Bacteria</taxon>
        <taxon>Pseudomonadati</taxon>
        <taxon>Pseudomonadota</taxon>
        <taxon>Gammaproteobacteria</taxon>
        <taxon>Cellvibrionales</taxon>
        <taxon>Halieaceae</taxon>
        <taxon>Candidatus Litorirhabdus</taxon>
    </lineage>
</organism>
<keyword evidence="5" id="KW-1185">Reference proteome</keyword>
<evidence type="ECO:0000259" key="3">
    <source>
        <dbReference type="Pfam" id="PF01551"/>
    </source>
</evidence>
<dbReference type="PANTHER" id="PTHR21666:SF270">
    <property type="entry name" value="MUREIN HYDROLASE ACTIVATOR ENVC"/>
    <property type="match status" value="1"/>
</dbReference>
<dbReference type="Proteomes" id="UP001143362">
    <property type="component" value="Unassembled WGS sequence"/>
</dbReference>
<evidence type="ECO:0000256" key="1">
    <source>
        <dbReference type="SAM" id="Coils"/>
    </source>
</evidence>
<feature type="coiled-coil region" evidence="1">
    <location>
        <begin position="26"/>
        <end position="106"/>
    </location>
</feature>
<feature type="signal peptide" evidence="2">
    <location>
        <begin position="1"/>
        <end position="27"/>
    </location>
</feature>
<dbReference type="SUPFAM" id="SSF51261">
    <property type="entry name" value="Duplicated hybrid motif"/>
    <property type="match status" value="1"/>
</dbReference>
<evidence type="ECO:0000313" key="5">
    <source>
        <dbReference type="Proteomes" id="UP001143362"/>
    </source>
</evidence>
<dbReference type="Gene3D" id="6.10.250.3150">
    <property type="match status" value="1"/>
</dbReference>
<feature type="domain" description="M23ase beta-sheet core" evidence="3">
    <location>
        <begin position="285"/>
        <end position="378"/>
    </location>
</feature>
<dbReference type="Pfam" id="PF01551">
    <property type="entry name" value="Peptidase_M23"/>
    <property type="match status" value="1"/>
</dbReference>
<dbReference type="InterPro" id="IPR016047">
    <property type="entry name" value="M23ase_b-sheet_dom"/>
</dbReference>
<proteinExistence type="predicted"/>
<feature type="chain" id="PRO_5046665842" evidence="2">
    <location>
        <begin position="28"/>
        <end position="385"/>
    </location>
</feature>
<dbReference type="InterPro" id="IPR011055">
    <property type="entry name" value="Dup_hybrid_motif"/>
</dbReference>
<dbReference type="Gene3D" id="2.70.70.10">
    <property type="entry name" value="Glucose Permease (Domain IIA)"/>
    <property type="match status" value="1"/>
</dbReference>
<gene>
    <name evidence="4" type="ORF">EYC98_03040</name>
</gene>
<comment type="caution">
    <text evidence="4">The sequence shown here is derived from an EMBL/GenBank/DDBJ whole genome shotgun (WGS) entry which is preliminary data.</text>
</comment>
<dbReference type="RefSeq" id="WP_279243827.1">
    <property type="nucleotide sequence ID" value="NZ_SHNN01000001.1"/>
</dbReference>